<organism evidence="2 3">
    <name type="scientific">Pseudocercospora musae</name>
    <dbReference type="NCBI Taxonomy" id="113226"/>
    <lineage>
        <taxon>Eukaryota</taxon>
        <taxon>Fungi</taxon>
        <taxon>Dikarya</taxon>
        <taxon>Ascomycota</taxon>
        <taxon>Pezizomycotina</taxon>
        <taxon>Dothideomycetes</taxon>
        <taxon>Dothideomycetidae</taxon>
        <taxon>Mycosphaerellales</taxon>
        <taxon>Mycosphaerellaceae</taxon>
        <taxon>Pseudocercospora</taxon>
    </lineage>
</organism>
<proteinExistence type="predicted"/>
<dbReference type="Proteomes" id="UP000073492">
    <property type="component" value="Unassembled WGS sequence"/>
</dbReference>
<dbReference type="EMBL" id="LFZO01000622">
    <property type="protein sequence ID" value="KXT02543.1"/>
    <property type="molecule type" value="Genomic_DNA"/>
</dbReference>
<feature type="chain" id="PRO_5007296984" description="Extracellular membrane protein CFEM domain-containing protein" evidence="1">
    <location>
        <begin position="29"/>
        <end position="77"/>
    </location>
</feature>
<gene>
    <name evidence="2" type="ORF">AC579_420</name>
</gene>
<evidence type="ECO:0000313" key="2">
    <source>
        <dbReference type="EMBL" id="KXT02543.1"/>
    </source>
</evidence>
<evidence type="ECO:0000256" key="1">
    <source>
        <dbReference type="SAM" id="SignalP"/>
    </source>
</evidence>
<protein>
    <recommendedName>
        <fullName evidence="4">Extracellular membrane protein CFEM domain-containing protein</fullName>
    </recommendedName>
</protein>
<sequence length="77" mass="7770">MLDHLKCLASVMKYPLVLLSLLLAAATAAPAALEAIQNVCTPACGSKTAACCSGDAPFGGVVAFEGNSCLDNVKPCE</sequence>
<comment type="caution">
    <text evidence="2">The sequence shown here is derived from an EMBL/GenBank/DDBJ whole genome shotgun (WGS) entry which is preliminary data.</text>
</comment>
<dbReference type="OrthoDB" id="3650569at2759"/>
<evidence type="ECO:0008006" key="4">
    <source>
        <dbReference type="Google" id="ProtNLM"/>
    </source>
</evidence>
<dbReference type="AlphaFoldDB" id="A0A139HJG2"/>
<accession>A0A139HJG2</accession>
<feature type="signal peptide" evidence="1">
    <location>
        <begin position="1"/>
        <end position="28"/>
    </location>
</feature>
<name>A0A139HJG2_9PEZI</name>
<reference evidence="2 3" key="1">
    <citation type="submission" date="2015-07" db="EMBL/GenBank/DDBJ databases">
        <title>Comparative genomics of the Sigatoka disease complex on banana suggests a link between parallel evolutionary changes in Pseudocercospora fijiensis and Pseudocercospora eumusae and increased virulence on the banana host.</title>
        <authorList>
            <person name="Chang T.-C."/>
            <person name="Salvucci A."/>
            <person name="Crous P.W."/>
            <person name="Stergiopoulos I."/>
        </authorList>
    </citation>
    <scope>NUCLEOTIDE SEQUENCE [LARGE SCALE GENOMIC DNA]</scope>
    <source>
        <strain evidence="2 3">CBS 116634</strain>
    </source>
</reference>
<keyword evidence="3" id="KW-1185">Reference proteome</keyword>
<evidence type="ECO:0000313" key="3">
    <source>
        <dbReference type="Proteomes" id="UP000073492"/>
    </source>
</evidence>
<keyword evidence="1" id="KW-0732">Signal</keyword>